<proteinExistence type="predicted"/>
<evidence type="ECO:0000313" key="2">
    <source>
        <dbReference type="EMBL" id="WFD43163.1"/>
    </source>
</evidence>
<dbReference type="AlphaFoldDB" id="A0AAF0FE76"/>
<keyword evidence="3" id="KW-1185">Reference proteome</keyword>
<dbReference type="GO" id="GO:0043743">
    <property type="term" value="F:LPPG:FO 2-phospho-L-lactate transferase activity"/>
    <property type="evidence" value="ECO:0007669"/>
    <property type="project" value="InterPro"/>
</dbReference>
<dbReference type="Pfam" id="PF01933">
    <property type="entry name" value="CofD"/>
    <property type="match status" value="1"/>
</dbReference>
<dbReference type="PANTHER" id="PTHR31240">
    <property type="entry name" value="MATERNAL EFFECT EMBRYO ARREST 18"/>
    <property type="match status" value="1"/>
</dbReference>
<evidence type="ECO:0000313" key="3">
    <source>
        <dbReference type="Proteomes" id="UP001214628"/>
    </source>
</evidence>
<dbReference type="InterPro" id="IPR038136">
    <property type="entry name" value="CofD-like_dom_sf"/>
</dbReference>
<name>A0AAF0FE76_9BASI</name>
<organism evidence="2 3">
    <name type="scientific">Malassezia psittaci</name>
    <dbReference type="NCBI Taxonomy" id="1821823"/>
    <lineage>
        <taxon>Eukaryota</taxon>
        <taxon>Fungi</taxon>
        <taxon>Dikarya</taxon>
        <taxon>Basidiomycota</taxon>
        <taxon>Ustilaginomycotina</taxon>
        <taxon>Malasseziomycetes</taxon>
        <taxon>Malasseziales</taxon>
        <taxon>Malasseziaceae</taxon>
        <taxon>Malassezia</taxon>
    </lineage>
</organism>
<accession>A0AAF0FE76</accession>
<dbReference type="Proteomes" id="UP001214628">
    <property type="component" value="Chromosome 2"/>
</dbReference>
<dbReference type="PANTHER" id="PTHR31240:SF0">
    <property type="entry name" value="MATERNAL EFFECT EMBRYO ARREST 18"/>
    <property type="match status" value="1"/>
</dbReference>
<protein>
    <submittedName>
        <fullName evidence="2">Uncharacterized protein</fullName>
    </submittedName>
</protein>
<sequence length="465" mass="51436">MVSDILGQVLVVSGGSGYNELVGATPNAIYVLPGSTSAAVAMKRPDNSCLSHPHGREALYALLSHRIPIEGPSSLIKQEWMEILEGKHRLWQGIDPEKRECVRGFLVQFESEVLHRAHRSFNFRGGSIGNFFLVAMQRFFRSIQSAIFLFSALLDIPTALPDCRVLPAINTNRTVTIAARLEDGQTIFGQCEISHPAMQSRASDVDSVYSDICTRPHSRDLTPTSSVNDLRQAASGPIPNSNIVEPRHTPLAIDNISDDARSRNYQGDTSDDNDDSDQASEPEQESMGNLTFSKIDENAKLDAPISRVFYVNSLRNEVFPSPNPTYLTALKNCRMMVYSCGSLWTSIIPCLSLRGLGNAIATSPTLRHKVLLLNSSHDRETRGMTATDFVMAITSSLNRIKQNSHDHQETSEYAVHTLVTHVVYLRQSKIAIDVSELETLGVKCVQIDNEDADDKFNEACMLNDN</sequence>
<dbReference type="EMBL" id="CP118376">
    <property type="protein sequence ID" value="WFD43163.1"/>
    <property type="molecule type" value="Genomic_DNA"/>
</dbReference>
<dbReference type="InterPro" id="IPR002882">
    <property type="entry name" value="CofD"/>
</dbReference>
<evidence type="ECO:0000256" key="1">
    <source>
        <dbReference type="SAM" id="MobiDB-lite"/>
    </source>
</evidence>
<feature type="region of interest" description="Disordered" evidence="1">
    <location>
        <begin position="219"/>
        <end position="292"/>
    </location>
</feature>
<dbReference type="Gene3D" id="3.40.50.10680">
    <property type="entry name" value="CofD-like domains"/>
    <property type="match status" value="1"/>
</dbReference>
<dbReference type="SUPFAM" id="SSF142338">
    <property type="entry name" value="CofD-like"/>
    <property type="match status" value="1"/>
</dbReference>
<feature type="compositionally biased region" description="Acidic residues" evidence="1">
    <location>
        <begin position="269"/>
        <end position="284"/>
    </location>
</feature>
<reference evidence="2" key="1">
    <citation type="submission" date="2023-02" db="EMBL/GenBank/DDBJ databases">
        <title>Mating type loci evolution in Malassezia.</title>
        <authorList>
            <person name="Coelho M.A."/>
        </authorList>
    </citation>
    <scope>NUCLEOTIDE SEQUENCE</scope>
    <source>
        <strain evidence="2">CBS 14136</strain>
    </source>
</reference>
<gene>
    <name evidence="2" type="ORF">MPSI1_001816</name>
</gene>